<evidence type="ECO:0000256" key="2">
    <source>
        <dbReference type="ARBA" id="ARBA00022490"/>
    </source>
</evidence>
<dbReference type="OrthoDB" id="3176171at2759"/>
<dbReference type="CDD" id="cd00106">
    <property type="entry name" value="KISc"/>
    <property type="match status" value="1"/>
</dbReference>
<dbReference type="GO" id="GO:0007052">
    <property type="term" value="P:mitotic spindle organization"/>
    <property type="evidence" value="ECO:0007669"/>
    <property type="project" value="TreeGrafter"/>
</dbReference>
<comment type="caution">
    <text evidence="11">The sequence shown here is derived from an EMBL/GenBank/DDBJ whole genome shotgun (WGS) entry which is preliminary data.</text>
</comment>
<gene>
    <name evidence="11" type="ORF">SteCoe_13417</name>
</gene>
<dbReference type="Proteomes" id="UP000187209">
    <property type="component" value="Unassembled WGS sequence"/>
</dbReference>
<dbReference type="FunFam" id="3.40.850.10:FF:000083">
    <property type="entry name" value="Kinesin-like protein"/>
    <property type="match status" value="1"/>
</dbReference>
<dbReference type="InterPro" id="IPR019821">
    <property type="entry name" value="Kinesin_motor_CS"/>
</dbReference>
<dbReference type="GO" id="GO:0005875">
    <property type="term" value="C:microtubule associated complex"/>
    <property type="evidence" value="ECO:0007669"/>
    <property type="project" value="TreeGrafter"/>
</dbReference>
<feature type="compositionally biased region" description="Polar residues" evidence="9">
    <location>
        <begin position="775"/>
        <end position="784"/>
    </location>
</feature>
<keyword evidence="6 7" id="KW-0505">Motor protein</keyword>
<evidence type="ECO:0000256" key="5">
    <source>
        <dbReference type="ARBA" id="ARBA00023054"/>
    </source>
</evidence>
<feature type="coiled-coil region" evidence="8">
    <location>
        <begin position="633"/>
        <end position="660"/>
    </location>
</feature>
<dbReference type="GO" id="GO:0051231">
    <property type="term" value="P:spindle elongation"/>
    <property type="evidence" value="ECO:0007669"/>
    <property type="project" value="TreeGrafter"/>
</dbReference>
<evidence type="ECO:0000313" key="11">
    <source>
        <dbReference type="EMBL" id="OMJ85318.1"/>
    </source>
</evidence>
<feature type="domain" description="Kinesin motor" evidence="10">
    <location>
        <begin position="36"/>
        <end position="391"/>
    </location>
</feature>
<dbReference type="InterPro" id="IPR027640">
    <property type="entry name" value="Kinesin-like_fam"/>
</dbReference>
<keyword evidence="5 8" id="KW-0175">Coiled coil</keyword>
<dbReference type="GO" id="GO:0005524">
    <property type="term" value="F:ATP binding"/>
    <property type="evidence" value="ECO:0007669"/>
    <property type="project" value="UniProtKB-UniRule"/>
</dbReference>
<proteinExistence type="inferred from homology"/>
<feature type="coiled-coil region" evidence="8">
    <location>
        <begin position="456"/>
        <end position="588"/>
    </location>
</feature>
<keyword evidence="2" id="KW-0963">Cytoplasm</keyword>
<feature type="region of interest" description="Disordered" evidence="9">
    <location>
        <begin position="1"/>
        <end position="29"/>
    </location>
</feature>
<keyword evidence="4 6" id="KW-0067">ATP-binding</keyword>
<keyword evidence="7" id="KW-0493">Microtubule</keyword>
<dbReference type="EMBL" id="MPUH01000241">
    <property type="protein sequence ID" value="OMJ85318.1"/>
    <property type="molecule type" value="Genomic_DNA"/>
</dbReference>
<comment type="similarity">
    <text evidence="6 7">Belongs to the TRAFAC class myosin-kinesin ATPase superfamily. Kinesin family.</text>
</comment>
<dbReference type="GO" id="GO:0008017">
    <property type="term" value="F:microtubule binding"/>
    <property type="evidence" value="ECO:0007669"/>
    <property type="project" value="InterPro"/>
</dbReference>
<dbReference type="PANTHER" id="PTHR47969:SF15">
    <property type="entry name" value="CHROMOSOME-ASSOCIATED KINESIN KIF4A-RELATED"/>
    <property type="match status" value="1"/>
</dbReference>
<protein>
    <recommendedName>
        <fullName evidence="7">Kinesin-like protein</fullName>
    </recommendedName>
</protein>
<dbReference type="GO" id="GO:0005737">
    <property type="term" value="C:cytoplasm"/>
    <property type="evidence" value="ECO:0007669"/>
    <property type="project" value="UniProtKB-SubCell"/>
</dbReference>
<dbReference type="SMART" id="SM00129">
    <property type="entry name" value="KISc"/>
    <property type="match status" value="1"/>
</dbReference>
<evidence type="ECO:0000256" key="8">
    <source>
        <dbReference type="SAM" id="Coils"/>
    </source>
</evidence>
<dbReference type="PRINTS" id="PR00380">
    <property type="entry name" value="KINESINHEAVY"/>
</dbReference>
<dbReference type="AlphaFoldDB" id="A0A1R2C8H6"/>
<evidence type="ECO:0000256" key="6">
    <source>
        <dbReference type="PROSITE-ProRule" id="PRU00283"/>
    </source>
</evidence>
<evidence type="ECO:0000256" key="7">
    <source>
        <dbReference type="RuleBase" id="RU000394"/>
    </source>
</evidence>
<dbReference type="Gene3D" id="3.40.850.10">
    <property type="entry name" value="Kinesin motor domain"/>
    <property type="match status" value="1"/>
</dbReference>
<dbReference type="GO" id="GO:0003777">
    <property type="term" value="F:microtubule motor activity"/>
    <property type="evidence" value="ECO:0007669"/>
    <property type="project" value="InterPro"/>
</dbReference>
<keyword evidence="12" id="KW-1185">Reference proteome</keyword>
<dbReference type="SUPFAM" id="SSF52540">
    <property type="entry name" value="P-loop containing nucleoside triphosphate hydrolases"/>
    <property type="match status" value="1"/>
</dbReference>
<organism evidence="11 12">
    <name type="scientific">Stentor coeruleus</name>
    <dbReference type="NCBI Taxonomy" id="5963"/>
    <lineage>
        <taxon>Eukaryota</taxon>
        <taxon>Sar</taxon>
        <taxon>Alveolata</taxon>
        <taxon>Ciliophora</taxon>
        <taxon>Postciliodesmatophora</taxon>
        <taxon>Heterotrichea</taxon>
        <taxon>Heterotrichida</taxon>
        <taxon>Stentoridae</taxon>
        <taxon>Stentor</taxon>
    </lineage>
</organism>
<dbReference type="GO" id="GO:0007018">
    <property type="term" value="P:microtubule-based movement"/>
    <property type="evidence" value="ECO:0007669"/>
    <property type="project" value="InterPro"/>
</dbReference>
<evidence type="ECO:0000256" key="4">
    <source>
        <dbReference type="ARBA" id="ARBA00022840"/>
    </source>
</evidence>
<dbReference type="PROSITE" id="PS50067">
    <property type="entry name" value="KINESIN_MOTOR_2"/>
    <property type="match status" value="1"/>
</dbReference>
<comment type="subcellular location">
    <subcellularLocation>
        <location evidence="1">Cytoplasm</location>
    </subcellularLocation>
</comment>
<dbReference type="Pfam" id="PF00225">
    <property type="entry name" value="Kinesin"/>
    <property type="match status" value="1"/>
</dbReference>
<evidence type="ECO:0000256" key="3">
    <source>
        <dbReference type="ARBA" id="ARBA00022741"/>
    </source>
</evidence>
<evidence type="ECO:0000256" key="9">
    <source>
        <dbReference type="SAM" id="MobiDB-lite"/>
    </source>
</evidence>
<evidence type="ECO:0000256" key="1">
    <source>
        <dbReference type="ARBA" id="ARBA00004496"/>
    </source>
</evidence>
<evidence type="ECO:0000259" key="10">
    <source>
        <dbReference type="PROSITE" id="PS50067"/>
    </source>
</evidence>
<name>A0A1R2C8H6_9CILI</name>
<dbReference type="InterPro" id="IPR001752">
    <property type="entry name" value="Kinesin_motor_dom"/>
</dbReference>
<keyword evidence="3 6" id="KW-0547">Nucleotide-binding</keyword>
<feature type="binding site" evidence="6">
    <location>
        <begin position="140"/>
        <end position="147"/>
    </location>
    <ligand>
        <name>ATP</name>
        <dbReference type="ChEBI" id="CHEBI:30616"/>
    </ligand>
</feature>
<dbReference type="PANTHER" id="PTHR47969">
    <property type="entry name" value="CHROMOSOME-ASSOCIATED KINESIN KIF4A-RELATED"/>
    <property type="match status" value="1"/>
</dbReference>
<feature type="compositionally biased region" description="Low complexity" evidence="9">
    <location>
        <begin position="7"/>
        <end position="20"/>
    </location>
</feature>
<sequence length="805" mass="91986">MNIGYDSRNSSSTPASLSSSTYQFSTVTPSNDNRENFKVVIRVRPPLSREIDQMYGFSSIVSVSPDHKQISIQEYLGAASNDMEREQDIQENPGLVTYHHFTFDYIYDPDSTQVQVYENTARAAVLSVLEGYNATLLAYGQTGTGKTYTMEGFKYNSTDPQRGIVPRASEEIFKFIESSQSANATFMVRASYLQIYNEFISDLLKPERGILQIREEKRRGVFVEGLSEWAVRSPADICSLMQKGEATRATASTKMNDVSSRSHAVFIIIVEHMVVGEGDFPEGQEITVGKLNLVDLAGSERVRVTGATGKRLEESKKINQSLSALGNVIAALTDTKPRTHIPYRDSKLTRLLEDSLGGNCKTTMMAMISPSEEAFGESLSSLKFANRAKNIRNIPKINADIDQKTLLRKYEVELKKLRQELDLKNKTVCDMQRMMEEERRRADREIEGPDVRSQEYISEKEEKRKLEEKIRLMNSQLLIGGKKLEETPQFITALEEKQKAIRKEYESKLQEIEKERTQIEEDKAQIDRYKQLLLRQRDIMIALTARLNERDETIIQLQEELDAYDRIHRETEENLEYKSNRCAQLENILRMHKIQIPADETPELHYYKEPKRYPPYSTDTVTLDNESFVPLQMLTAEEKINELTHIIENQKSELERMISSMNSYKQPVHNDSKVKDLQNTVTLLQSTNEKIIHEKLAVASALENGVLGYLEAIYDGIQENSYSLPQLLEELDQVMQGISQSLSILNRNENARAPQLKIPKPPAAPVYAPAPITNAPVSKQQSRRPLTVDEMLKLKRQENKVRQEN</sequence>
<dbReference type="PROSITE" id="PS00411">
    <property type="entry name" value="KINESIN_MOTOR_1"/>
    <property type="match status" value="1"/>
</dbReference>
<accession>A0A1R2C8H6</accession>
<reference evidence="11 12" key="1">
    <citation type="submission" date="2016-11" db="EMBL/GenBank/DDBJ databases">
        <title>The macronuclear genome of Stentor coeruleus: a giant cell with tiny introns.</title>
        <authorList>
            <person name="Slabodnick M."/>
            <person name="Ruby J.G."/>
            <person name="Reiff S.B."/>
            <person name="Swart E.C."/>
            <person name="Gosai S."/>
            <person name="Prabakaran S."/>
            <person name="Witkowska E."/>
            <person name="Larue G.E."/>
            <person name="Fisher S."/>
            <person name="Freeman R.M."/>
            <person name="Gunawardena J."/>
            <person name="Chu W."/>
            <person name="Stover N.A."/>
            <person name="Gregory B.D."/>
            <person name="Nowacki M."/>
            <person name="Derisi J."/>
            <person name="Roy S.W."/>
            <person name="Marshall W.F."/>
            <person name="Sood P."/>
        </authorList>
    </citation>
    <scope>NUCLEOTIDE SEQUENCE [LARGE SCALE GENOMIC DNA]</scope>
    <source>
        <strain evidence="11">WM001</strain>
    </source>
</reference>
<dbReference type="InterPro" id="IPR027417">
    <property type="entry name" value="P-loop_NTPase"/>
</dbReference>
<dbReference type="GO" id="GO:0005874">
    <property type="term" value="C:microtubule"/>
    <property type="evidence" value="ECO:0007669"/>
    <property type="project" value="UniProtKB-KW"/>
</dbReference>
<dbReference type="InterPro" id="IPR036961">
    <property type="entry name" value="Kinesin_motor_dom_sf"/>
</dbReference>
<feature type="region of interest" description="Disordered" evidence="9">
    <location>
        <begin position="767"/>
        <end position="786"/>
    </location>
</feature>
<evidence type="ECO:0000313" key="12">
    <source>
        <dbReference type="Proteomes" id="UP000187209"/>
    </source>
</evidence>